<dbReference type="OrthoDB" id="9815644at2"/>
<dbReference type="GO" id="GO:0008168">
    <property type="term" value="F:methyltransferase activity"/>
    <property type="evidence" value="ECO:0007669"/>
    <property type="project" value="UniProtKB-KW"/>
</dbReference>
<dbReference type="Gene3D" id="3.40.50.720">
    <property type="entry name" value="NAD(P)-binding Rossmann-like Domain"/>
    <property type="match status" value="1"/>
</dbReference>
<evidence type="ECO:0000313" key="2">
    <source>
        <dbReference type="EMBL" id="GGD72130.1"/>
    </source>
</evidence>
<gene>
    <name evidence="2" type="ORF">GCM10010990_22000</name>
</gene>
<name>A0A916Z300_9SPHN</name>
<dbReference type="AlphaFoldDB" id="A0A916Z300"/>
<keyword evidence="2" id="KW-0808">Transferase</keyword>
<dbReference type="CDD" id="cd02440">
    <property type="entry name" value="AdoMet_MTases"/>
    <property type="match status" value="1"/>
</dbReference>
<dbReference type="SUPFAM" id="SSF53335">
    <property type="entry name" value="S-adenosyl-L-methionine-dependent methyltransferases"/>
    <property type="match status" value="1"/>
</dbReference>
<evidence type="ECO:0000259" key="1">
    <source>
        <dbReference type="Pfam" id="PF08484"/>
    </source>
</evidence>
<feature type="domain" description="C-methyltransferase" evidence="1">
    <location>
        <begin position="298"/>
        <end position="399"/>
    </location>
</feature>
<dbReference type="EMBL" id="BMIP01000004">
    <property type="protein sequence ID" value="GGD72130.1"/>
    <property type="molecule type" value="Genomic_DNA"/>
</dbReference>
<dbReference type="InterPro" id="IPR013691">
    <property type="entry name" value="MeTrfase_14"/>
</dbReference>
<dbReference type="RefSeq" id="WP_082922396.1">
    <property type="nucleotide sequence ID" value="NZ_BMIP01000004.1"/>
</dbReference>
<keyword evidence="2" id="KW-0489">Methyltransferase</keyword>
<reference evidence="2" key="2">
    <citation type="submission" date="2020-09" db="EMBL/GenBank/DDBJ databases">
        <authorList>
            <person name="Sun Q."/>
            <person name="Zhou Y."/>
        </authorList>
    </citation>
    <scope>NUCLEOTIDE SEQUENCE</scope>
    <source>
        <strain evidence="2">CGMCC 1.15360</strain>
    </source>
</reference>
<protein>
    <submittedName>
        <fullName evidence="2">NDP-hexose methyltransferase</fullName>
    </submittedName>
</protein>
<dbReference type="Proteomes" id="UP000612349">
    <property type="component" value="Unassembled WGS sequence"/>
</dbReference>
<evidence type="ECO:0000313" key="3">
    <source>
        <dbReference type="Proteomes" id="UP000612349"/>
    </source>
</evidence>
<dbReference type="PANTHER" id="PTHR43861">
    <property type="entry name" value="TRANS-ACONITATE 2-METHYLTRANSFERASE-RELATED"/>
    <property type="match status" value="1"/>
</dbReference>
<accession>A0A916Z300</accession>
<keyword evidence="3" id="KW-1185">Reference proteome</keyword>
<dbReference type="GO" id="GO:0032259">
    <property type="term" value="P:methylation"/>
    <property type="evidence" value="ECO:0007669"/>
    <property type="project" value="UniProtKB-KW"/>
</dbReference>
<proteinExistence type="predicted"/>
<organism evidence="2 3">
    <name type="scientific">Croceicoccus mobilis</name>
    <dbReference type="NCBI Taxonomy" id="1703339"/>
    <lineage>
        <taxon>Bacteria</taxon>
        <taxon>Pseudomonadati</taxon>
        <taxon>Pseudomonadota</taxon>
        <taxon>Alphaproteobacteria</taxon>
        <taxon>Sphingomonadales</taxon>
        <taxon>Erythrobacteraceae</taxon>
        <taxon>Croceicoccus</taxon>
    </lineage>
</organism>
<comment type="caution">
    <text evidence="2">The sequence shown here is derived from an EMBL/GenBank/DDBJ whole genome shotgun (WGS) entry which is preliminary data.</text>
</comment>
<reference evidence="2" key="1">
    <citation type="journal article" date="2014" name="Int. J. Syst. Evol. Microbiol.">
        <title>Complete genome sequence of Corynebacterium casei LMG S-19264T (=DSM 44701T), isolated from a smear-ripened cheese.</title>
        <authorList>
            <consortium name="US DOE Joint Genome Institute (JGI-PGF)"/>
            <person name="Walter F."/>
            <person name="Albersmeier A."/>
            <person name="Kalinowski J."/>
            <person name="Ruckert C."/>
        </authorList>
    </citation>
    <scope>NUCLEOTIDE SEQUENCE</scope>
    <source>
        <strain evidence="2">CGMCC 1.15360</strain>
    </source>
</reference>
<sequence>MNIATTTITQVQHELLCACPSCGSAELSGIYAQDDVPVSSCLLFENATAAAAVERGDIRLTHCAGCGFIFNAAFRAGASEYSERYEETQGFSPTFSRFHTRLAQELIDTHDLNGKEILEVGCGKGEFLLLLSHLGGNNCLGVDPSALPDRIKDAPGAERVTLIRDFFTPDMADRAFDAIICKMTLEHIIDTLDFLSVIREAVTEGSQPLVFFQIPNAMRILTDAAFEDIYYEHCSYFTDGSLVRLFEKAGFTPLRVLHQYEDQYLTIECTVGEPTAAMGPALVADDDRAEIASLAAVLAQRLAGRQAEWAQKIAAAAEAGKKVVMWGSGSKAVAFLSSLPAPQLIDAVVDINPNKQGSAMPGSGHDIIAPSELIGIDPDLVIVMNAAYCTEIMEDLASMGIAAQVVAL</sequence>
<dbReference type="Pfam" id="PF13489">
    <property type="entry name" value="Methyltransf_23"/>
    <property type="match status" value="1"/>
</dbReference>
<dbReference type="Gene3D" id="3.40.50.150">
    <property type="entry name" value="Vaccinia Virus protein VP39"/>
    <property type="match status" value="1"/>
</dbReference>
<dbReference type="Pfam" id="PF08484">
    <property type="entry name" value="Methyltransf_14"/>
    <property type="match status" value="1"/>
</dbReference>
<dbReference type="InterPro" id="IPR029063">
    <property type="entry name" value="SAM-dependent_MTases_sf"/>
</dbReference>